<gene>
    <name evidence="1" type="ORF">PMIN01_08758</name>
</gene>
<sequence>MASAAKENCLLEARRIVPSHSTNFHSEIEAHLSFLGDVELAHTIPYLALAVNTVADAIAELADPDEQVQAD</sequence>
<reference evidence="1" key="1">
    <citation type="journal article" date="2020" name="Mol. Plant Microbe Interact.">
        <title>Genome Sequence of the Biocontrol Agent Coniothyrium minitans strain Conio (IMI 134523).</title>
        <authorList>
            <person name="Patel D."/>
            <person name="Shittu T.A."/>
            <person name="Baroncelli R."/>
            <person name="Muthumeenakshi S."/>
            <person name="Osborne T.H."/>
            <person name="Janganan T.K."/>
            <person name="Sreenivasaprasad S."/>
        </authorList>
    </citation>
    <scope>NUCLEOTIDE SEQUENCE</scope>
    <source>
        <strain evidence="1">Conio</strain>
    </source>
</reference>
<organism evidence="1 2">
    <name type="scientific">Paraphaeosphaeria minitans</name>
    <dbReference type="NCBI Taxonomy" id="565426"/>
    <lineage>
        <taxon>Eukaryota</taxon>
        <taxon>Fungi</taxon>
        <taxon>Dikarya</taxon>
        <taxon>Ascomycota</taxon>
        <taxon>Pezizomycotina</taxon>
        <taxon>Dothideomycetes</taxon>
        <taxon>Pleosporomycetidae</taxon>
        <taxon>Pleosporales</taxon>
        <taxon>Massarineae</taxon>
        <taxon>Didymosphaeriaceae</taxon>
        <taxon>Paraphaeosphaeria</taxon>
    </lineage>
</organism>
<proteinExistence type="predicted"/>
<comment type="caution">
    <text evidence="1">The sequence shown here is derived from an EMBL/GenBank/DDBJ whole genome shotgun (WGS) entry which is preliminary data.</text>
</comment>
<name>A0A9P6KNT5_9PLEO</name>
<dbReference type="OrthoDB" id="10009520at2759"/>
<evidence type="ECO:0000313" key="2">
    <source>
        <dbReference type="Proteomes" id="UP000756921"/>
    </source>
</evidence>
<protein>
    <submittedName>
        <fullName evidence="1">Uncharacterized protein</fullName>
    </submittedName>
</protein>
<dbReference type="EMBL" id="WJXW01000009">
    <property type="protein sequence ID" value="KAF9733076.1"/>
    <property type="molecule type" value="Genomic_DNA"/>
</dbReference>
<accession>A0A9P6KNT5</accession>
<keyword evidence="2" id="KW-1185">Reference proteome</keyword>
<dbReference type="AlphaFoldDB" id="A0A9P6KNT5"/>
<dbReference type="Proteomes" id="UP000756921">
    <property type="component" value="Unassembled WGS sequence"/>
</dbReference>
<evidence type="ECO:0000313" key="1">
    <source>
        <dbReference type="EMBL" id="KAF9733076.1"/>
    </source>
</evidence>